<feature type="region of interest" description="Disordered" evidence="2">
    <location>
        <begin position="1"/>
        <end position="65"/>
    </location>
</feature>
<gene>
    <name evidence="4" type="primary">SPOSA6832_02771</name>
</gene>
<feature type="compositionally biased region" description="Pro residues" evidence="2">
    <location>
        <begin position="51"/>
        <end position="64"/>
    </location>
</feature>
<accession>A0A0D6EMC1</accession>
<dbReference type="InterPro" id="IPR016082">
    <property type="entry name" value="Ribosomal_uL30_ferredoxin-like"/>
</dbReference>
<dbReference type="AlphaFoldDB" id="A0A0D6EMC1"/>
<feature type="region of interest" description="Disordered" evidence="2">
    <location>
        <begin position="164"/>
        <end position="183"/>
    </location>
</feature>
<evidence type="ECO:0000313" key="5">
    <source>
        <dbReference type="Proteomes" id="UP000243876"/>
    </source>
</evidence>
<evidence type="ECO:0000256" key="2">
    <source>
        <dbReference type="SAM" id="MobiDB-lite"/>
    </source>
</evidence>
<organism evidence="4 5">
    <name type="scientific">Sporidiobolus salmonicolor</name>
    <name type="common">Yeast-like fungus</name>
    <name type="synonym">Sporobolomyces salmonicolor</name>
    <dbReference type="NCBI Taxonomy" id="5005"/>
    <lineage>
        <taxon>Eukaryota</taxon>
        <taxon>Fungi</taxon>
        <taxon>Dikarya</taxon>
        <taxon>Basidiomycota</taxon>
        <taxon>Pucciniomycotina</taxon>
        <taxon>Microbotryomycetes</taxon>
        <taxon>Sporidiobolales</taxon>
        <taxon>Sporidiobolaceae</taxon>
        <taxon>Sporobolomyces</taxon>
    </lineage>
</organism>
<dbReference type="Pfam" id="PF00327">
    <property type="entry name" value="Ribosomal_L30"/>
    <property type="match status" value="1"/>
</dbReference>
<evidence type="ECO:0000256" key="1">
    <source>
        <dbReference type="ARBA" id="ARBA00007594"/>
    </source>
</evidence>
<dbReference type="SUPFAM" id="SSF55129">
    <property type="entry name" value="Ribosomal protein L30p/L7e"/>
    <property type="match status" value="1"/>
</dbReference>
<keyword evidence="5" id="KW-1185">Reference proteome</keyword>
<dbReference type="Gene3D" id="3.30.1390.20">
    <property type="entry name" value="Ribosomal protein L30, ferredoxin-like fold domain"/>
    <property type="match status" value="1"/>
</dbReference>
<proteinExistence type="inferred from homology"/>
<feature type="compositionally biased region" description="Basic and acidic residues" evidence="2">
    <location>
        <begin position="166"/>
        <end position="177"/>
    </location>
</feature>
<feature type="compositionally biased region" description="Low complexity" evidence="2">
    <location>
        <begin position="1"/>
        <end position="50"/>
    </location>
</feature>
<evidence type="ECO:0000259" key="3">
    <source>
        <dbReference type="Pfam" id="PF00327"/>
    </source>
</evidence>
<dbReference type="InterPro" id="IPR036919">
    <property type="entry name" value="Ribo_uL30_ferredoxin-like_sf"/>
</dbReference>
<sequence>MNALVRPARAVARPSTQYTARLLSSSRSPSAPQTSSAAAAPAAPNTAPTLPSTPSPSSPVPPAQSTPTHYLVTLLRSPLHLSKSIGASLTSLGLYKRLSSSIVPINSVNAGYILKAKELVGVRTVTAEEVASMASKEWRNRPGDGRQGSGLRVREGAGEAAVIRVGSERARGDERGFRVVSKP</sequence>
<reference evidence="5" key="1">
    <citation type="submission" date="2015-02" db="EMBL/GenBank/DDBJ databases">
        <authorList>
            <person name="Gon?alves P."/>
        </authorList>
    </citation>
    <scope>NUCLEOTIDE SEQUENCE [LARGE SCALE GENOMIC DNA]</scope>
</reference>
<comment type="similarity">
    <text evidence="1">Belongs to the universal ribosomal protein uL30 family.</text>
</comment>
<dbReference type="EMBL" id="CENE01000011">
    <property type="protein sequence ID" value="CEQ41091.1"/>
    <property type="molecule type" value="Genomic_DNA"/>
</dbReference>
<dbReference type="OrthoDB" id="509901at2759"/>
<evidence type="ECO:0000313" key="4">
    <source>
        <dbReference type="EMBL" id="CEQ41091.1"/>
    </source>
</evidence>
<name>A0A0D6EMC1_SPOSA</name>
<feature type="domain" description="Large ribosomal subunit protein uL30-like ferredoxin-like fold" evidence="3">
    <location>
        <begin position="70"/>
        <end position="120"/>
    </location>
</feature>
<dbReference type="Proteomes" id="UP000243876">
    <property type="component" value="Unassembled WGS sequence"/>
</dbReference>
<protein>
    <submittedName>
        <fullName evidence="4">SPOSA6832_02771-mRNA-1:cds</fullName>
    </submittedName>
</protein>